<dbReference type="STRING" id="885272.JonanDRAFT_0207"/>
<gene>
    <name evidence="1" type="ORF">JonanDRAFT_0207</name>
</gene>
<dbReference type="SUPFAM" id="SSF53850">
    <property type="entry name" value="Periplasmic binding protein-like II"/>
    <property type="match status" value="1"/>
</dbReference>
<evidence type="ECO:0000313" key="2">
    <source>
        <dbReference type="Proteomes" id="UP000003806"/>
    </source>
</evidence>
<dbReference type="Gene3D" id="3.40.190.10">
    <property type="entry name" value="Periplasmic binding protein-like II"/>
    <property type="match status" value="2"/>
</dbReference>
<protein>
    <submittedName>
        <fullName evidence="1">TRAP transporter solute receptor, TAXI family</fullName>
    </submittedName>
</protein>
<dbReference type="OrthoDB" id="9776669at2"/>
<dbReference type="PANTHER" id="PTHR42941:SF1">
    <property type="entry name" value="SLL1037 PROTEIN"/>
    <property type="match status" value="1"/>
</dbReference>
<dbReference type="InterPro" id="IPR011852">
    <property type="entry name" value="TRAP_TAXI"/>
</dbReference>
<dbReference type="CDD" id="cd13569">
    <property type="entry name" value="PBP2_TAXI_TRAP_like_1"/>
    <property type="match status" value="1"/>
</dbReference>
<accession>H0UMF9</accession>
<dbReference type="EMBL" id="CM001376">
    <property type="protein sequence ID" value="EHM12632.1"/>
    <property type="molecule type" value="Genomic_DNA"/>
</dbReference>
<organism evidence="1 2">
    <name type="scientific">Jonquetella anthropi DSM 22815</name>
    <dbReference type="NCBI Taxonomy" id="885272"/>
    <lineage>
        <taxon>Bacteria</taxon>
        <taxon>Thermotogati</taxon>
        <taxon>Synergistota</taxon>
        <taxon>Synergistia</taxon>
        <taxon>Synergistales</taxon>
        <taxon>Dethiosulfovibrionaceae</taxon>
        <taxon>Jonquetella</taxon>
    </lineage>
</organism>
<dbReference type="eggNOG" id="COG2358">
    <property type="taxonomic scope" value="Bacteria"/>
</dbReference>
<evidence type="ECO:0000313" key="1">
    <source>
        <dbReference type="EMBL" id="EHM12632.1"/>
    </source>
</evidence>
<name>H0UMF9_9BACT</name>
<dbReference type="RefSeq" id="WP_008522111.1">
    <property type="nucleotide sequence ID" value="NZ_CM001376.1"/>
</dbReference>
<proteinExistence type="predicted"/>
<keyword evidence="1" id="KW-0675">Receptor</keyword>
<dbReference type="Proteomes" id="UP000003806">
    <property type="component" value="Chromosome"/>
</dbReference>
<dbReference type="PANTHER" id="PTHR42941">
    <property type="entry name" value="SLL1037 PROTEIN"/>
    <property type="match status" value="1"/>
</dbReference>
<keyword evidence="2" id="KW-1185">Reference proteome</keyword>
<dbReference type="HOGENOM" id="CLU_033215_4_1_0"/>
<dbReference type="NCBIfam" id="TIGR02122">
    <property type="entry name" value="TRAP_TAXI"/>
    <property type="match status" value="1"/>
</dbReference>
<dbReference type="AlphaFoldDB" id="H0UMF9"/>
<dbReference type="Pfam" id="PF16868">
    <property type="entry name" value="NMT1_3"/>
    <property type="match status" value="1"/>
</dbReference>
<reference evidence="1 2" key="1">
    <citation type="submission" date="2011-11" db="EMBL/GenBank/DDBJ databases">
        <title>The Noncontiguous Finished genome of Jonquetella anthropi DSM 22815.</title>
        <authorList>
            <consortium name="US DOE Joint Genome Institute (JGI-PGF)"/>
            <person name="Lucas S."/>
            <person name="Copeland A."/>
            <person name="Lapidus A."/>
            <person name="Glavina del Rio T."/>
            <person name="Dalin E."/>
            <person name="Tice H."/>
            <person name="Bruce D."/>
            <person name="Goodwin L."/>
            <person name="Pitluck S."/>
            <person name="Peters L."/>
            <person name="Mikhailova N."/>
            <person name="Held B."/>
            <person name="Kyrpides N."/>
            <person name="Mavromatis K."/>
            <person name="Ivanova N."/>
            <person name="Markowitz V."/>
            <person name="Cheng J.-F."/>
            <person name="Hugenholtz P."/>
            <person name="Woyke T."/>
            <person name="Wu D."/>
            <person name="Gronow S."/>
            <person name="Wellnitz S."/>
            <person name="Brambilla E."/>
            <person name="Klenk H.-P."/>
            <person name="Eisen J.A."/>
        </authorList>
    </citation>
    <scope>NUCLEOTIDE SEQUENCE [LARGE SCALE GENOMIC DNA]</scope>
    <source>
        <strain evidence="1 2">DSM 22815</strain>
    </source>
</reference>
<sequence>MGHFMKKMAALAVGGLIVTYGISSAADFITIGSGGVGGTYYPLGGAMAEVLTNAGIDVKATSRSTAASKENCRLLARGRAQIGMVMGSTLWQAYNGVDAFAQDGKLPLRTLMNMYAAPQHIVTTSETGIRKFEDLKGKRVSVGAPGGGDQVLTMLILKAAGWDPEKDIQKQQLSQPEGATALVDGHVDAVFWNFAAPGSAVLEVGAVRHVVLVPIPEDVVKKVCEDNPFLFRYVIEKGVYPEQTEDVLTIADGNYLVVNESMNPDLSFKLVKTIIEHQKDFMQVTPLAEHFNPKESSVGIIPFSTGAVKYFKEQGYEVMQ</sequence>